<accession>A0ABM7PHK8</accession>
<reference evidence="2 3" key="1">
    <citation type="submission" date="2021-02" db="EMBL/GenBank/DDBJ databases">
        <title>Complete genome of Desulfoluna sp. strain ASN36.</title>
        <authorList>
            <person name="Takahashi A."/>
            <person name="Kojima H."/>
            <person name="Fukui M."/>
        </authorList>
    </citation>
    <scope>NUCLEOTIDE SEQUENCE [LARGE SCALE GENOMIC DNA]</scope>
    <source>
        <strain evidence="2 3">ASN36</strain>
    </source>
</reference>
<evidence type="ECO:0000256" key="1">
    <source>
        <dbReference type="SAM" id="Phobius"/>
    </source>
</evidence>
<dbReference type="InterPro" id="IPR008407">
    <property type="entry name" value="Brnchd-chn_aa_trnsp_AzlD"/>
</dbReference>
<dbReference type="RefSeq" id="WP_236892870.1">
    <property type="nucleotide sequence ID" value="NZ_AP024488.1"/>
</dbReference>
<sequence>MSHGFFFFVIILCGAITFSERGSFLLFQSGKDPHPRLAKALRLVPAAVLPALVTPALFMANGYLDISLSNPRLLAGVVALAIALWKRSVFLTLVSGLTALWVIQWLTV</sequence>
<dbReference type="Pfam" id="PF05437">
    <property type="entry name" value="AzlD"/>
    <property type="match status" value="1"/>
</dbReference>
<evidence type="ECO:0008006" key="4">
    <source>
        <dbReference type="Google" id="ProtNLM"/>
    </source>
</evidence>
<evidence type="ECO:0000313" key="2">
    <source>
        <dbReference type="EMBL" id="BCS96566.1"/>
    </source>
</evidence>
<evidence type="ECO:0000313" key="3">
    <source>
        <dbReference type="Proteomes" id="UP001320148"/>
    </source>
</evidence>
<keyword evidence="1" id="KW-0472">Membrane</keyword>
<keyword evidence="1" id="KW-0812">Transmembrane</keyword>
<protein>
    <recommendedName>
        <fullName evidence="4">Branched-chain amino acid ABC transporter</fullName>
    </recommendedName>
</protein>
<feature type="transmembrane region" description="Helical" evidence="1">
    <location>
        <begin position="76"/>
        <end position="103"/>
    </location>
</feature>
<keyword evidence="3" id="KW-1185">Reference proteome</keyword>
<name>A0ABM7PHK8_9BACT</name>
<dbReference type="Proteomes" id="UP001320148">
    <property type="component" value="Chromosome"/>
</dbReference>
<dbReference type="EMBL" id="AP024488">
    <property type="protein sequence ID" value="BCS96566.1"/>
    <property type="molecule type" value="Genomic_DNA"/>
</dbReference>
<organism evidence="2 3">
    <name type="scientific">Desulfoluna limicola</name>
    <dbReference type="NCBI Taxonomy" id="2810562"/>
    <lineage>
        <taxon>Bacteria</taxon>
        <taxon>Pseudomonadati</taxon>
        <taxon>Thermodesulfobacteriota</taxon>
        <taxon>Desulfobacteria</taxon>
        <taxon>Desulfobacterales</taxon>
        <taxon>Desulfolunaceae</taxon>
        <taxon>Desulfoluna</taxon>
    </lineage>
</organism>
<proteinExistence type="predicted"/>
<feature type="transmembrane region" description="Helical" evidence="1">
    <location>
        <begin position="43"/>
        <end position="64"/>
    </location>
</feature>
<gene>
    <name evidence="2" type="ORF">DSLASN_21980</name>
</gene>
<keyword evidence="1" id="KW-1133">Transmembrane helix</keyword>